<proteinExistence type="predicted"/>
<feature type="compositionally biased region" description="Gly residues" evidence="1">
    <location>
        <begin position="1"/>
        <end position="12"/>
    </location>
</feature>
<name>A0A0A9GQV4_ARUDO</name>
<reference evidence="2" key="1">
    <citation type="submission" date="2014-09" db="EMBL/GenBank/DDBJ databases">
        <authorList>
            <person name="Magalhaes I.L.F."/>
            <person name="Oliveira U."/>
            <person name="Santos F.R."/>
            <person name="Vidigal T.H.D.A."/>
            <person name="Brescovit A.D."/>
            <person name="Santos A.J."/>
        </authorList>
    </citation>
    <scope>NUCLEOTIDE SEQUENCE</scope>
    <source>
        <tissue evidence="2">Shoot tissue taken approximately 20 cm above the soil surface</tissue>
    </source>
</reference>
<organism evidence="2">
    <name type="scientific">Arundo donax</name>
    <name type="common">Giant reed</name>
    <name type="synonym">Donax arundinaceus</name>
    <dbReference type="NCBI Taxonomy" id="35708"/>
    <lineage>
        <taxon>Eukaryota</taxon>
        <taxon>Viridiplantae</taxon>
        <taxon>Streptophyta</taxon>
        <taxon>Embryophyta</taxon>
        <taxon>Tracheophyta</taxon>
        <taxon>Spermatophyta</taxon>
        <taxon>Magnoliopsida</taxon>
        <taxon>Liliopsida</taxon>
        <taxon>Poales</taxon>
        <taxon>Poaceae</taxon>
        <taxon>PACMAD clade</taxon>
        <taxon>Arundinoideae</taxon>
        <taxon>Arundineae</taxon>
        <taxon>Arundo</taxon>
    </lineage>
</organism>
<dbReference type="AlphaFoldDB" id="A0A0A9GQV4"/>
<dbReference type="EMBL" id="GBRH01172102">
    <property type="protein sequence ID" value="JAE25794.1"/>
    <property type="molecule type" value="Transcribed_RNA"/>
</dbReference>
<feature type="region of interest" description="Disordered" evidence="1">
    <location>
        <begin position="1"/>
        <end position="22"/>
    </location>
</feature>
<accession>A0A0A9GQV4</accession>
<evidence type="ECO:0000256" key="1">
    <source>
        <dbReference type="SAM" id="MobiDB-lite"/>
    </source>
</evidence>
<reference evidence="2" key="2">
    <citation type="journal article" date="2015" name="Data Brief">
        <title>Shoot transcriptome of the giant reed, Arundo donax.</title>
        <authorList>
            <person name="Barrero R.A."/>
            <person name="Guerrero F.D."/>
            <person name="Moolhuijzen P."/>
            <person name="Goolsby J.A."/>
            <person name="Tidwell J."/>
            <person name="Bellgard S.E."/>
            <person name="Bellgard M.I."/>
        </authorList>
    </citation>
    <scope>NUCLEOTIDE SEQUENCE</scope>
    <source>
        <tissue evidence="2">Shoot tissue taken approximately 20 cm above the soil surface</tissue>
    </source>
</reference>
<sequence length="94" mass="10415">MVWFEAGGGRSGAGTPPWRRRPDGSVVELREGGDAGTVLAYGGLSADEGLHALQRGGHLPAHEFCSCLVLVHLRCRSSTEHAVFRWWWKREILF</sequence>
<protein>
    <submittedName>
        <fullName evidence="2">Uncharacterized protein</fullName>
    </submittedName>
</protein>
<evidence type="ECO:0000313" key="2">
    <source>
        <dbReference type="EMBL" id="JAE25794.1"/>
    </source>
</evidence>